<sequence>MFKYFRKLFNNLFFLLIVAFGTLANWQWPFYAWFGDTTINRFIWLGFFFIFLDIFFEIIFNSIKDIELVIENANFFRNIHKLSDGFRLLSKLILPNDLKIDFVVVGSSGVWAITVNDGGGNISFNGDELMRDNKILKGLFTQTLEKSYTLAEFLKKNLNRDFKVAPVIAFSSPKANLSLIPKIVRGVYISSRKDINSLIENTDVQLIDKKTTDEIYKILKSHK</sequence>
<evidence type="ECO:0000259" key="2">
    <source>
        <dbReference type="Pfam" id="PF08378"/>
    </source>
</evidence>
<keyword evidence="1" id="KW-1133">Transmembrane helix</keyword>
<comment type="caution">
    <text evidence="3">The sequence shown here is derived from an EMBL/GenBank/DDBJ whole genome shotgun (WGS) entry which is preliminary data.</text>
</comment>
<dbReference type="Pfam" id="PF08378">
    <property type="entry name" value="NERD"/>
    <property type="match status" value="1"/>
</dbReference>
<dbReference type="AlphaFoldDB" id="A0A1F8EGV8"/>
<evidence type="ECO:0000256" key="1">
    <source>
        <dbReference type="SAM" id="Phobius"/>
    </source>
</evidence>
<dbReference type="Proteomes" id="UP000177594">
    <property type="component" value="Unassembled WGS sequence"/>
</dbReference>
<gene>
    <name evidence="3" type="ORF">A2817_00455</name>
</gene>
<proteinExistence type="predicted"/>
<feature type="transmembrane region" description="Helical" evidence="1">
    <location>
        <begin position="12"/>
        <end position="30"/>
    </location>
</feature>
<keyword evidence="1" id="KW-0812">Transmembrane</keyword>
<accession>A0A1F8EGV8</accession>
<name>A0A1F8EGV8_9BACT</name>
<evidence type="ECO:0000313" key="4">
    <source>
        <dbReference type="Proteomes" id="UP000177594"/>
    </source>
</evidence>
<feature type="transmembrane region" description="Helical" evidence="1">
    <location>
        <begin position="42"/>
        <end position="60"/>
    </location>
</feature>
<reference evidence="3 4" key="1">
    <citation type="journal article" date="2016" name="Nat. Commun.">
        <title>Thousands of microbial genomes shed light on interconnected biogeochemical processes in an aquifer system.</title>
        <authorList>
            <person name="Anantharaman K."/>
            <person name="Brown C.T."/>
            <person name="Hug L.A."/>
            <person name="Sharon I."/>
            <person name="Castelle C.J."/>
            <person name="Probst A.J."/>
            <person name="Thomas B.C."/>
            <person name="Singh A."/>
            <person name="Wilkins M.J."/>
            <person name="Karaoz U."/>
            <person name="Brodie E.L."/>
            <person name="Williams K.H."/>
            <person name="Hubbard S.S."/>
            <person name="Banfield J.F."/>
        </authorList>
    </citation>
    <scope>NUCLEOTIDE SEQUENCE [LARGE SCALE GENOMIC DNA]</scope>
</reference>
<keyword evidence="1" id="KW-0472">Membrane</keyword>
<protein>
    <recommendedName>
        <fullName evidence="2">NERD domain-containing protein</fullName>
    </recommendedName>
</protein>
<organism evidence="3 4">
    <name type="scientific">Candidatus Yanofskybacteria bacterium RIFCSPHIGHO2_01_FULL_39_8b</name>
    <dbReference type="NCBI Taxonomy" id="1802659"/>
    <lineage>
        <taxon>Bacteria</taxon>
        <taxon>Candidatus Yanofskyibacteriota</taxon>
    </lineage>
</organism>
<evidence type="ECO:0000313" key="3">
    <source>
        <dbReference type="EMBL" id="OGM99308.1"/>
    </source>
</evidence>
<dbReference type="EMBL" id="MGIZ01000024">
    <property type="protein sequence ID" value="OGM99308.1"/>
    <property type="molecule type" value="Genomic_DNA"/>
</dbReference>
<feature type="domain" description="NERD" evidence="2">
    <location>
        <begin position="81"/>
        <end position="171"/>
    </location>
</feature>
<dbReference type="InterPro" id="IPR011528">
    <property type="entry name" value="NERD"/>
</dbReference>